<dbReference type="PRINTS" id="PR02050">
    <property type="entry name" value="B14GALTRFASE"/>
</dbReference>
<dbReference type="SUPFAM" id="SSF53448">
    <property type="entry name" value="Nucleotide-diphospho-sugar transferases"/>
    <property type="match status" value="1"/>
</dbReference>
<evidence type="ECO:0000256" key="1">
    <source>
        <dbReference type="ARBA" id="ARBA00001936"/>
    </source>
</evidence>
<dbReference type="Gene3D" id="3.90.550.10">
    <property type="entry name" value="Spore Coat Polysaccharide Biosynthesis Protein SpsA, Chain A"/>
    <property type="match status" value="1"/>
</dbReference>
<evidence type="ECO:0000256" key="13">
    <source>
        <dbReference type="ARBA" id="ARBA00023180"/>
    </source>
</evidence>
<dbReference type="UniPathway" id="UPA00378"/>
<dbReference type="FunCoup" id="A0A6I8UNY0">
    <property type="interactions" value="1432"/>
</dbReference>
<comment type="similarity">
    <text evidence="4 19">Belongs to the glycosyltransferase 7 family.</text>
</comment>
<keyword evidence="14" id="KW-0464">Manganese</keyword>
<keyword evidence="8" id="KW-0479">Metal-binding</keyword>
<dbReference type="GO" id="GO:0046525">
    <property type="term" value="F:xylosylprotein 4-beta-galactosyltransferase activity"/>
    <property type="evidence" value="ECO:0007669"/>
    <property type="project" value="UniProtKB-EC"/>
</dbReference>
<dbReference type="FunFam" id="3.90.550.10:FF:000062">
    <property type="entry name" value="beta-1,4-galactosyltransferase 7 isoform X1"/>
    <property type="match status" value="1"/>
</dbReference>
<keyword evidence="22" id="KW-1185">Reference proteome</keyword>
<dbReference type="Bgee" id="FBgn0071250">
    <property type="expression patterns" value="Expressed in female reproductive system and 2 other cell types or tissues"/>
</dbReference>
<keyword evidence="12 19" id="KW-0472">Membrane</keyword>
<dbReference type="GO" id="GO:0005975">
    <property type="term" value="P:carbohydrate metabolic process"/>
    <property type="evidence" value="ECO:0007669"/>
    <property type="project" value="InterPro"/>
</dbReference>
<evidence type="ECO:0000256" key="4">
    <source>
        <dbReference type="ARBA" id="ARBA00005735"/>
    </source>
</evidence>
<evidence type="ECO:0000256" key="11">
    <source>
        <dbReference type="ARBA" id="ARBA00023034"/>
    </source>
</evidence>
<keyword evidence="10 19" id="KW-1133">Transmembrane helix</keyword>
<feature type="transmembrane region" description="Helical" evidence="19">
    <location>
        <begin position="7"/>
        <end position="30"/>
    </location>
</feature>
<organism evidence="22 23">
    <name type="scientific">Drosophila pseudoobscura pseudoobscura</name>
    <name type="common">Fruit fly</name>
    <dbReference type="NCBI Taxonomy" id="46245"/>
    <lineage>
        <taxon>Eukaryota</taxon>
        <taxon>Metazoa</taxon>
        <taxon>Ecdysozoa</taxon>
        <taxon>Arthropoda</taxon>
        <taxon>Hexapoda</taxon>
        <taxon>Insecta</taxon>
        <taxon>Pterygota</taxon>
        <taxon>Neoptera</taxon>
        <taxon>Endopterygota</taxon>
        <taxon>Diptera</taxon>
        <taxon>Brachycera</taxon>
        <taxon>Muscomorpha</taxon>
        <taxon>Ephydroidea</taxon>
        <taxon>Drosophilidae</taxon>
        <taxon>Drosophila</taxon>
        <taxon>Sophophora</taxon>
    </lineage>
</organism>
<evidence type="ECO:0000256" key="5">
    <source>
        <dbReference type="ARBA" id="ARBA00022676"/>
    </source>
</evidence>
<evidence type="ECO:0000313" key="23">
    <source>
        <dbReference type="RefSeq" id="XP_001358478.1"/>
    </source>
</evidence>
<gene>
    <name evidence="23" type="primary">beta4GalT7</name>
</gene>
<dbReference type="AlphaFoldDB" id="A0A6I8UNY0"/>
<dbReference type="PANTHER" id="PTHR19300">
    <property type="entry name" value="BETA-1,4-GALACTOSYLTRANSFERASE"/>
    <property type="match status" value="1"/>
</dbReference>
<dbReference type="RefSeq" id="XP_001358478.1">
    <property type="nucleotide sequence ID" value="XM_001358441.4"/>
</dbReference>
<keyword evidence="5 19" id="KW-0328">Glycosyltransferase</keyword>
<dbReference type="KEGG" id="dpo:4801371"/>
<keyword evidence="7 19" id="KW-0812">Transmembrane</keyword>
<dbReference type="Proteomes" id="UP000001819">
    <property type="component" value="Chromosome 2"/>
</dbReference>
<keyword evidence="11" id="KW-0333">Golgi apparatus</keyword>
<dbReference type="Pfam" id="PF13733">
    <property type="entry name" value="Glyco_transf_7N"/>
    <property type="match status" value="1"/>
</dbReference>
<feature type="domain" description="Galactosyltransferase C-terminal" evidence="20">
    <location>
        <begin position="164"/>
        <end position="236"/>
    </location>
</feature>
<dbReference type="GO" id="GO:0030166">
    <property type="term" value="P:proteoglycan biosynthetic process"/>
    <property type="evidence" value="ECO:0007669"/>
    <property type="project" value="TreeGrafter"/>
</dbReference>
<evidence type="ECO:0000256" key="10">
    <source>
        <dbReference type="ARBA" id="ARBA00022989"/>
    </source>
</evidence>
<dbReference type="InterPro" id="IPR027995">
    <property type="entry name" value="Galactosyl_T_N"/>
</dbReference>
<comment type="pathway">
    <text evidence="3 19">Protein modification; protein glycosylation.</text>
</comment>
<evidence type="ECO:0000256" key="3">
    <source>
        <dbReference type="ARBA" id="ARBA00004922"/>
    </source>
</evidence>
<evidence type="ECO:0000256" key="8">
    <source>
        <dbReference type="ARBA" id="ARBA00022723"/>
    </source>
</evidence>
<evidence type="ECO:0000256" key="2">
    <source>
        <dbReference type="ARBA" id="ARBA00004323"/>
    </source>
</evidence>
<dbReference type="InterPro" id="IPR029044">
    <property type="entry name" value="Nucleotide-diphossugar_trans"/>
</dbReference>
<evidence type="ECO:0000259" key="21">
    <source>
        <dbReference type="Pfam" id="PF13733"/>
    </source>
</evidence>
<feature type="domain" description="Galactosyltransferase N-terminal" evidence="21">
    <location>
        <begin position="68"/>
        <end position="157"/>
    </location>
</feature>
<comment type="subcellular location">
    <subcellularLocation>
        <location evidence="2">Golgi apparatus membrane</location>
        <topology evidence="2">Single-pass type II membrane protein</topology>
    </subcellularLocation>
</comment>
<evidence type="ECO:0000256" key="18">
    <source>
        <dbReference type="ARBA" id="ARBA00082548"/>
    </source>
</evidence>
<evidence type="ECO:0000256" key="19">
    <source>
        <dbReference type="RuleBase" id="RU368121"/>
    </source>
</evidence>
<evidence type="ECO:0000256" key="17">
    <source>
        <dbReference type="ARBA" id="ARBA00071794"/>
    </source>
</evidence>
<reference evidence="22" key="1">
    <citation type="submission" date="2024-06" db="UniProtKB">
        <authorList>
            <consortium name="RefSeq"/>
        </authorList>
    </citation>
    <scope>NUCLEOTIDE SEQUENCE [LARGE SCALE GENOMIC DNA]</scope>
    <source>
        <strain evidence="22">MV2-25</strain>
    </source>
</reference>
<protein>
    <recommendedName>
        <fullName evidence="17">Beta-1,4-galactosyltransferase 7</fullName>
        <ecNumber evidence="16">2.4.1.133</ecNumber>
    </recommendedName>
    <alternativeName>
        <fullName evidence="18">Proteoglycan UDP-galactose:beta-xylose beta1,4-galactosyltransferase I</fullName>
    </alternativeName>
</protein>
<name>A0A6I8UNY0_DROPS</name>
<keyword evidence="9 19" id="KW-0735">Signal-anchor</keyword>
<dbReference type="EC" id="2.4.1.133" evidence="16"/>
<keyword evidence="13 19" id="KW-0325">Glycoprotein</keyword>
<evidence type="ECO:0000256" key="9">
    <source>
        <dbReference type="ARBA" id="ARBA00022968"/>
    </source>
</evidence>
<sequence length="321" mass="36573">MVNISTINWVFVCGLSFCMGGIAVLSFMPLGSDCICPLSNPLAKLVGSGPVQKKSASVTPAPKEQDHVHSTAAHKMAVLVPFRDRFEELLQFVPHITDFLRRQGVAHHIFLLNQVDRFRFNRASLINVGFQFCHEVYDYIAMHDVDLLPRNDDLLYEYPSNMGPLHIAGPKLHPKYHYDNFVGGILLVRREHFQKMNGMSNQYWGWGLEDDEFFVRIRDAGLQVTRPQNIKTGINDTFGHIHNRHHRKRDTQKCFNQKEMTRKRDHKTGLDNVKYKILKVQGLTIEGIDITVLNIMLECDVNKTPWCDCSGTAAAASVVQT</sequence>
<keyword evidence="6 19" id="KW-0808">Transferase</keyword>
<evidence type="ECO:0000256" key="16">
    <source>
        <dbReference type="ARBA" id="ARBA00066515"/>
    </source>
</evidence>
<dbReference type="InParanoid" id="A0A6I8UNY0"/>
<dbReference type="PANTHER" id="PTHR19300:SF30">
    <property type="entry name" value="BETA-1,4-GALACTOSYLTRANSFERASE 7"/>
    <property type="match status" value="1"/>
</dbReference>
<comment type="catalytic activity">
    <reaction evidence="15">
        <text>3-O-(beta-D-xylosyl)-L-seryl-[protein] + UDP-alpha-D-galactose = 3-O-(beta-D-galactosyl-(1-&gt;4)-beta-D-xylosyl)-L-seryl-[protein] + UDP + H(+)</text>
        <dbReference type="Rhea" id="RHEA:15297"/>
        <dbReference type="Rhea" id="RHEA-COMP:12567"/>
        <dbReference type="Rhea" id="RHEA-COMP:12570"/>
        <dbReference type="ChEBI" id="CHEBI:15378"/>
        <dbReference type="ChEBI" id="CHEBI:58223"/>
        <dbReference type="ChEBI" id="CHEBI:66914"/>
        <dbReference type="ChEBI" id="CHEBI:132085"/>
        <dbReference type="ChEBI" id="CHEBI:132088"/>
        <dbReference type="EC" id="2.4.1.133"/>
    </reaction>
</comment>
<reference evidence="23" key="2">
    <citation type="submission" date="2025-08" db="UniProtKB">
        <authorList>
            <consortium name="RefSeq"/>
        </authorList>
    </citation>
    <scope>IDENTIFICATION</scope>
    <source>
        <strain evidence="23">MV-25-SWS-2005</strain>
        <tissue evidence="23">Whole body</tissue>
    </source>
</reference>
<dbReference type="GO" id="GO:0046872">
    <property type="term" value="F:metal ion binding"/>
    <property type="evidence" value="ECO:0007669"/>
    <property type="project" value="UniProtKB-KW"/>
</dbReference>
<evidence type="ECO:0000256" key="14">
    <source>
        <dbReference type="ARBA" id="ARBA00023211"/>
    </source>
</evidence>
<accession>A0A6I8UNY0</accession>
<evidence type="ECO:0000259" key="20">
    <source>
        <dbReference type="Pfam" id="PF02709"/>
    </source>
</evidence>
<dbReference type="OMA" id="NWLFVCG"/>
<evidence type="ECO:0000256" key="15">
    <source>
        <dbReference type="ARBA" id="ARBA00051458"/>
    </source>
</evidence>
<evidence type="ECO:0000256" key="7">
    <source>
        <dbReference type="ARBA" id="ARBA00022692"/>
    </source>
</evidence>
<dbReference type="Pfam" id="PF02709">
    <property type="entry name" value="Glyco_transf_7C"/>
    <property type="match status" value="1"/>
</dbReference>
<proteinExistence type="inferred from homology"/>
<comment type="cofactor">
    <cofactor evidence="1">
        <name>Mn(2+)</name>
        <dbReference type="ChEBI" id="CHEBI:29035"/>
    </cofactor>
</comment>
<dbReference type="InterPro" id="IPR003859">
    <property type="entry name" value="Galactosyl_T"/>
</dbReference>
<evidence type="ECO:0000256" key="12">
    <source>
        <dbReference type="ARBA" id="ARBA00023136"/>
    </source>
</evidence>
<dbReference type="GO" id="GO:0000139">
    <property type="term" value="C:Golgi membrane"/>
    <property type="evidence" value="ECO:0007669"/>
    <property type="project" value="UniProtKB-SubCell"/>
</dbReference>
<dbReference type="InterPro" id="IPR027791">
    <property type="entry name" value="Galactosyl_T_C"/>
</dbReference>
<evidence type="ECO:0000256" key="6">
    <source>
        <dbReference type="ARBA" id="ARBA00022679"/>
    </source>
</evidence>
<evidence type="ECO:0000313" key="22">
    <source>
        <dbReference type="Proteomes" id="UP000001819"/>
    </source>
</evidence>
<dbReference type="GeneID" id="4801371"/>
<dbReference type="CDD" id="cd00899">
    <property type="entry name" value="b4GalT"/>
    <property type="match status" value="1"/>
</dbReference>